<dbReference type="Gene3D" id="3.40.50.720">
    <property type="entry name" value="NAD(P)-binding Rossmann-like Domain"/>
    <property type="match status" value="1"/>
</dbReference>
<dbReference type="CDD" id="cd05254">
    <property type="entry name" value="dTDP_HR_like_SDR_e"/>
    <property type="match status" value="1"/>
</dbReference>
<comment type="function">
    <text evidence="2">Catalyzes the reduction of dTDP-6-deoxy-L-lyxo-4-hexulose to yield dTDP-L-rhamnose.</text>
</comment>
<comment type="caution">
    <text evidence="4">The sequence shown here is derived from an EMBL/GenBank/DDBJ whole genome shotgun (WGS) entry which is preliminary data.</text>
</comment>
<dbReference type="SUPFAM" id="SSF51735">
    <property type="entry name" value="NAD(P)-binding Rossmann-fold domains"/>
    <property type="match status" value="1"/>
</dbReference>
<comment type="similarity">
    <text evidence="1 2">Belongs to the dTDP-4-dehydrorhamnose reductase family.</text>
</comment>
<dbReference type="GO" id="GO:0008831">
    <property type="term" value="F:dTDP-4-dehydrorhamnose reductase activity"/>
    <property type="evidence" value="ECO:0007669"/>
    <property type="project" value="UniProtKB-EC"/>
</dbReference>
<comment type="pathway">
    <text evidence="2">Carbohydrate biosynthesis; dTDP-L-rhamnose biosynthesis.</text>
</comment>
<evidence type="ECO:0000313" key="4">
    <source>
        <dbReference type="EMBL" id="MBP2474610.1"/>
    </source>
</evidence>
<name>A0ABS5AG29_9PSEU</name>
<evidence type="ECO:0000259" key="3">
    <source>
        <dbReference type="Pfam" id="PF04321"/>
    </source>
</evidence>
<feature type="domain" description="RmlD-like substrate binding" evidence="3">
    <location>
        <begin position="6"/>
        <end position="297"/>
    </location>
</feature>
<keyword evidence="2 4" id="KW-0560">Oxidoreductase</keyword>
<dbReference type="PANTHER" id="PTHR10491:SF4">
    <property type="entry name" value="METHIONINE ADENOSYLTRANSFERASE 2 SUBUNIT BETA"/>
    <property type="match status" value="1"/>
</dbReference>
<keyword evidence="2" id="KW-0521">NADP</keyword>
<dbReference type="InterPro" id="IPR005913">
    <property type="entry name" value="dTDP_dehydrorham_reduct"/>
</dbReference>
<dbReference type="NCBIfam" id="TIGR01214">
    <property type="entry name" value="rmlD"/>
    <property type="match status" value="1"/>
</dbReference>
<accession>A0ABS5AG29</accession>
<dbReference type="EC" id="1.1.1.133" evidence="2"/>
<organism evidence="4 5">
    <name type="scientific">Crossiella equi</name>
    <dbReference type="NCBI Taxonomy" id="130796"/>
    <lineage>
        <taxon>Bacteria</taxon>
        <taxon>Bacillati</taxon>
        <taxon>Actinomycetota</taxon>
        <taxon>Actinomycetes</taxon>
        <taxon>Pseudonocardiales</taxon>
        <taxon>Pseudonocardiaceae</taxon>
        <taxon>Crossiella</taxon>
    </lineage>
</organism>
<dbReference type="Gene3D" id="3.90.25.10">
    <property type="entry name" value="UDP-galactose 4-epimerase, domain 1"/>
    <property type="match status" value="1"/>
</dbReference>
<dbReference type="Proteomes" id="UP001519363">
    <property type="component" value="Unassembled WGS sequence"/>
</dbReference>
<dbReference type="InterPro" id="IPR036291">
    <property type="entry name" value="NAD(P)-bd_dom_sf"/>
</dbReference>
<evidence type="ECO:0000256" key="1">
    <source>
        <dbReference type="ARBA" id="ARBA00010944"/>
    </source>
</evidence>
<gene>
    <name evidence="4" type="ORF">JOF53_003482</name>
</gene>
<proteinExistence type="inferred from homology"/>
<dbReference type="InterPro" id="IPR029903">
    <property type="entry name" value="RmlD-like-bd"/>
</dbReference>
<sequence length="306" mass="31594">MPGLGLLVTGGKGQLGTDLTRLVSAKDGWLAHAPGSAELDVTDAEAVDDAVHAIATAARDAGLRPAVLSAGAYTAVDKAETDEDRALAVNGSGPANLAKACAAHGVPLVHVSTDYVFPGEATAPYEPGDATGPRSAYGRTKLAGEQAVLASPALAYVVRTSWVYGAHGHNFVKTMARLEATRDTLKVVADQVGSPTWTADLAAALVALAERATGGQPPASRVLHCTNTGQTSWHGFAQAVFEELGADPARVQPCTTADYPTPAARPAYSVLSPAAWDAEGLPPMPPWRTALAEAFRQHGPELRPTP</sequence>
<dbReference type="PANTHER" id="PTHR10491">
    <property type="entry name" value="DTDP-4-DEHYDRORHAMNOSE REDUCTASE"/>
    <property type="match status" value="1"/>
</dbReference>
<keyword evidence="5" id="KW-1185">Reference proteome</keyword>
<dbReference type="RefSeq" id="WP_086783222.1">
    <property type="nucleotide sequence ID" value="NZ_JAGIOO010000001.1"/>
</dbReference>
<protein>
    <recommendedName>
        <fullName evidence="2">dTDP-4-dehydrorhamnose reductase</fullName>
        <ecNumber evidence="2">1.1.1.133</ecNumber>
    </recommendedName>
</protein>
<dbReference type="EMBL" id="JAGIOO010000001">
    <property type="protein sequence ID" value="MBP2474610.1"/>
    <property type="molecule type" value="Genomic_DNA"/>
</dbReference>
<evidence type="ECO:0000313" key="5">
    <source>
        <dbReference type="Proteomes" id="UP001519363"/>
    </source>
</evidence>
<reference evidence="4 5" key="1">
    <citation type="submission" date="2021-03" db="EMBL/GenBank/DDBJ databases">
        <title>Sequencing the genomes of 1000 actinobacteria strains.</title>
        <authorList>
            <person name="Klenk H.-P."/>
        </authorList>
    </citation>
    <scope>NUCLEOTIDE SEQUENCE [LARGE SCALE GENOMIC DNA]</scope>
    <source>
        <strain evidence="4 5">DSM 44580</strain>
    </source>
</reference>
<evidence type="ECO:0000256" key="2">
    <source>
        <dbReference type="RuleBase" id="RU364082"/>
    </source>
</evidence>
<dbReference type="Pfam" id="PF04321">
    <property type="entry name" value="RmlD_sub_bind"/>
    <property type="match status" value="1"/>
</dbReference>